<sequence length="382" mass="43348">MRSEELSIKFIETLRGISVENDVEVNFFQLGGAGYLENPTTDLLALFMGGHKVVSPWLLKALLCCLDDSFDVDKIDFTSLKLLREARTEDGKYLDILISHDDFIIGIEHKVLADTYNPFPSYANLIDSYGDNNQRLFRCILKPDGNTAKGVNDWKIFNYSQLLETATKRLGLEMINEGFSKWSIFYQEFLNHLKKLSELGMNYVLDKNVEFVTQNFGSLIKATQLLEMYQNAITEEARLIVSGVLPDTQVATSINNWANLNKAIHLMPECWGQRKTGVTLVYRPSEAGLDEAEFYVNGWIHSDDYPEINTLKKEVDEAVSNGNFIPTASSEDCSVLITTKGKYLALSFWGNTRGKKDALALLKDMTAWIDVRIRNRDCQLMD</sequence>
<comment type="caution">
    <text evidence="1">The sequence shown here is derived from an EMBL/GenBank/DDBJ whole genome shotgun (WGS) entry which is preliminary data.</text>
</comment>
<accession>A0A264VQB8</accession>
<protein>
    <submittedName>
        <fullName evidence="1">PD-(D/E)XK nuclease superfamily protein</fullName>
    </submittedName>
</protein>
<dbReference type="Pfam" id="PF14281">
    <property type="entry name" value="PDDEXK_4"/>
    <property type="match status" value="1"/>
</dbReference>
<organism evidence="1 2">
    <name type="scientific">Providencia rettgeri</name>
    <dbReference type="NCBI Taxonomy" id="587"/>
    <lineage>
        <taxon>Bacteria</taxon>
        <taxon>Pseudomonadati</taxon>
        <taxon>Pseudomonadota</taxon>
        <taxon>Gammaproteobacteria</taxon>
        <taxon>Enterobacterales</taxon>
        <taxon>Morganellaceae</taxon>
        <taxon>Providencia</taxon>
    </lineage>
</organism>
<dbReference type="AlphaFoldDB" id="A0A264VQB8"/>
<dbReference type="Proteomes" id="UP000216001">
    <property type="component" value="Unassembled WGS sequence"/>
</dbReference>
<reference evidence="1 2" key="1">
    <citation type="submission" date="2017-07" db="EMBL/GenBank/DDBJ databases">
        <title>blaIMP-27 on transferable plasmids in Proteus mirabilis and Providencia rettgeri.</title>
        <authorList>
            <person name="Potter R."/>
        </authorList>
    </citation>
    <scope>NUCLEOTIDE SEQUENCE [LARGE SCALE GENOMIC DNA]</scope>
    <source>
        <strain evidence="1 2">PR1</strain>
    </source>
</reference>
<dbReference type="EMBL" id="NOWC01000021">
    <property type="protein sequence ID" value="OZS73550.1"/>
    <property type="molecule type" value="Genomic_DNA"/>
</dbReference>
<gene>
    <name evidence="1" type="ORF">CHI95_16505</name>
</gene>
<proteinExistence type="predicted"/>
<name>A0A264VQB8_PRORE</name>
<evidence type="ECO:0000313" key="2">
    <source>
        <dbReference type="Proteomes" id="UP000216001"/>
    </source>
</evidence>
<dbReference type="InterPro" id="IPR029470">
    <property type="entry name" value="PDDEXK_4"/>
</dbReference>
<evidence type="ECO:0000313" key="1">
    <source>
        <dbReference type="EMBL" id="OZS73550.1"/>
    </source>
</evidence>